<dbReference type="InterPro" id="IPR017441">
    <property type="entry name" value="Protein_kinase_ATP_BS"/>
</dbReference>
<keyword evidence="4" id="KW-0723">Serine/threonine-protein kinase</keyword>
<evidence type="ECO:0000256" key="2">
    <source>
        <dbReference type="SAM" id="Phobius"/>
    </source>
</evidence>
<dbReference type="SMART" id="SM00220">
    <property type="entry name" value="S_TKc"/>
    <property type="match status" value="1"/>
</dbReference>
<keyword evidence="2" id="KW-0812">Transmembrane</keyword>
<keyword evidence="5" id="KW-1185">Reference proteome</keyword>
<reference evidence="4 5" key="1">
    <citation type="submission" date="2015-02" db="EMBL/GenBank/DDBJ databases">
        <title>Single-cell genomics of uncultivated deep-branching MTB reveals a conserved set of magnetosome genes.</title>
        <authorList>
            <person name="Kolinko S."/>
            <person name="Richter M."/>
            <person name="Glockner F.O."/>
            <person name="Brachmann A."/>
            <person name="Schuler D."/>
        </authorList>
    </citation>
    <scope>NUCLEOTIDE SEQUENCE [LARGE SCALE GENOMIC DNA]</scope>
    <source>
        <strain evidence="4">TM-1</strain>
    </source>
</reference>
<organism evidence="4 5">
    <name type="scientific">Candidatus Magnetobacterium bavaricum</name>
    <dbReference type="NCBI Taxonomy" id="29290"/>
    <lineage>
        <taxon>Bacteria</taxon>
        <taxon>Pseudomonadati</taxon>
        <taxon>Nitrospirota</taxon>
        <taxon>Thermodesulfovibrionia</taxon>
        <taxon>Thermodesulfovibrionales</taxon>
        <taxon>Candidatus Magnetobacteriaceae</taxon>
        <taxon>Candidatus Magnetobacterium</taxon>
    </lineage>
</organism>
<feature type="transmembrane region" description="Helical" evidence="2">
    <location>
        <begin position="375"/>
        <end position="395"/>
    </location>
</feature>
<dbReference type="EC" id="2.7.-.-" evidence="4"/>
<keyword evidence="1" id="KW-0547">Nucleotide-binding</keyword>
<dbReference type="PROSITE" id="PS00107">
    <property type="entry name" value="PROTEIN_KINASE_ATP"/>
    <property type="match status" value="1"/>
</dbReference>
<keyword evidence="2" id="KW-1133">Transmembrane helix</keyword>
<dbReference type="Pfam" id="PF00069">
    <property type="entry name" value="Pkinase"/>
    <property type="match status" value="1"/>
</dbReference>
<feature type="binding site" evidence="1">
    <location>
        <position position="36"/>
    </location>
    <ligand>
        <name>ATP</name>
        <dbReference type="ChEBI" id="CHEBI:30616"/>
    </ligand>
</feature>
<dbReference type="Gene3D" id="1.10.510.10">
    <property type="entry name" value="Transferase(Phosphotransferase) domain 1"/>
    <property type="match status" value="1"/>
</dbReference>
<dbReference type="AlphaFoldDB" id="A0A0F3GSF5"/>
<feature type="domain" description="Protein kinase" evidence="3">
    <location>
        <begin position="7"/>
        <end position="290"/>
    </location>
</feature>
<dbReference type="InterPro" id="IPR045269">
    <property type="entry name" value="Atg1-like"/>
</dbReference>
<name>A0A0F3GSF5_9BACT</name>
<evidence type="ECO:0000259" key="3">
    <source>
        <dbReference type="PROSITE" id="PS50011"/>
    </source>
</evidence>
<dbReference type="InterPro" id="IPR000719">
    <property type="entry name" value="Prot_kinase_dom"/>
</dbReference>
<keyword evidence="4" id="KW-0418">Kinase</keyword>
<dbReference type="CDD" id="cd14014">
    <property type="entry name" value="STKc_PknB_like"/>
    <property type="match status" value="1"/>
</dbReference>
<dbReference type="GO" id="GO:0005524">
    <property type="term" value="F:ATP binding"/>
    <property type="evidence" value="ECO:0007669"/>
    <property type="project" value="UniProtKB-UniRule"/>
</dbReference>
<proteinExistence type="predicted"/>
<dbReference type="Proteomes" id="UP000033423">
    <property type="component" value="Unassembled WGS sequence"/>
</dbReference>
<comment type="caution">
    <text evidence="4">The sequence shown here is derived from an EMBL/GenBank/DDBJ whole genome shotgun (WGS) entry which is preliminary data.</text>
</comment>
<dbReference type="EMBL" id="LACI01001812">
    <property type="protein sequence ID" value="KJU83623.1"/>
    <property type="molecule type" value="Genomic_DNA"/>
</dbReference>
<dbReference type="GO" id="GO:0005737">
    <property type="term" value="C:cytoplasm"/>
    <property type="evidence" value="ECO:0007669"/>
    <property type="project" value="TreeGrafter"/>
</dbReference>
<dbReference type="PANTHER" id="PTHR24348">
    <property type="entry name" value="SERINE/THREONINE-PROTEIN KINASE UNC-51-RELATED"/>
    <property type="match status" value="1"/>
</dbReference>
<dbReference type="InterPro" id="IPR011009">
    <property type="entry name" value="Kinase-like_dom_sf"/>
</dbReference>
<gene>
    <name evidence="4" type="ORF">MBAV_004183</name>
</gene>
<dbReference type="GO" id="GO:0004674">
    <property type="term" value="F:protein serine/threonine kinase activity"/>
    <property type="evidence" value="ECO:0007669"/>
    <property type="project" value="UniProtKB-KW"/>
</dbReference>
<keyword evidence="4" id="KW-0808">Transferase</keyword>
<evidence type="ECO:0000313" key="4">
    <source>
        <dbReference type="EMBL" id="KJU83623.1"/>
    </source>
</evidence>
<protein>
    <submittedName>
        <fullName evidence="4">Serine/threonine protein kinase</fullName>
        <ecNumber evidence="4">2.7.-.-</ecNumber>
    </submittedName>
</protein>
<keyword evidence="1" id="KW-0067">ATP-binding</keyword>
<accession>A0A0F3GSF5</accession>
<evidence type="ECO:0000256" key="1">
    <source>
        <dbReference type="PROSITE-ProRule" id="PRU10141"/>
    </source>
</evidence>
<dbReference type="SUPFAM" id="SSF56112">
    <property type="entry name" value="Protein kinase-like (PK-like)"/>
    <property type="match status" value="1"/>
</dbReference>
<dbReference type="PROSITE" id="PS50011">
    <property type="entry name" value="PROTEIN_KINASE_DOM"/>
    <property type="match status" value="1"/>
</dbReference>
<sequence>MKIRDYELCNEPIGVGGMGCVYKAHHVNLGVYRAIKELKTDTSASAEVVRRFLQEARIQVQLKHPNIVEVFDCFEEEGKFYIVMEFIEGITLKTLIEAYYKLKSNKNIRPDFDGVVLDTNTCVEIISQSLDALYYAHTHNPIHRDIKPANILLTMEANDSLHIKLADFGIAKYFQSDEDKLTKTGMALGTVHYMAPEQIAPEEFGTFDHRADIYAMGIMLFELLTGTYPFGDRNTSEIKVLTNKMADIMPNLIKYRDILPEGYYDCIGKAIKQSPNERFQDALEFKEAILPLRHASCSPTVDVPAEHTNTGYINTHEITPGGLIPEDVTPKDVTPTRDDLGAEISSVDNSAINRADIVTPDSPEQPIRQGSNVKIYVVLAVVLVCIAVAALWWIVYRQDIYKEASEKKTDKHLTIIAVLTIEPTHKLSFQLLLSK</sequence>
<keyword evidence="2" id="KW-0472">Membrane</keyword>
<evidence type="ECO:0000313" key="5">
    <source>
        <dbReference type="Proteomes" id="UP000033423"/>
    </source>
</evidence>